<keyword evidence="3" id="KW-1185">Reference proteome</keyword>
<proteinExistence type="predicted"/>
<feature type="transmembrane region" description="Helical" evidence="1">
    <location>
        <begin position="186"/>
        <end position="209"/>
    </location>
</feature>
<keyword evidence="1" id="KW-0472">Membrane</keyword>
<sequence length="331" mass="36768">MSDDQEISPMAPRLGLSQEGVAKLGGFGVLRESVRLFGSLHPSLVWIQFALVLPYSLYLIVDQYAQQAILHALFPNLPPSPAGVPVPAWDDFGNLDLSKWLGILLLVVLVVLTFCISLVILGAVFYAVGAIYYGRSATFSEVVHSVPRLWSRLFVTAIVEILLAMSVGVVYGIFIVIFQFTLPSHLLLLLVSIVGVIFLIPVFIINLMYQVANGVTCFEDHCGITSFRKGKHLLHDKWGSAVFLFIILLIPAILVGLLADFPVRLTTEFHFRWLVLTIIYVIFTSYLTELVFISWAVFYFSCAANYELNVAPTQLDDQLEAGYQPLAPALK</sequence>
<accession>A0ABD1YI08</accession>
<feature type="transmembrane region" description="Helical" evidence="1">
    <location>
        <begin position="153"/>
        <end position="174"/>
    </location>
</feature>
<gene>
    <name evidence="2" type="ORF">R1flu_015122</name>
</gene>
<feature type="transmembrane region" description="Helical" evidence="1">
    <location>
        <begin position="238"/>
        <end position="261"/>
    </location>
</feature>
<feature type="transmembrane region" description="Helical" evidence="1">
    <location>
        <begin position="273"/>
        <end position="300"/>
    </location>
</feature>
<dbReference type="PANTHER" id="PTHR33133:SF1">
    <property type="entry name" value="EXPRESSED PROTEIN-RELATED"/>
    <property type="match status" value="1"/>
</dbReference>
<name>A0ABD1YI08_9MARC</name>
<keyword evidence="1" id="KW-1133">Transmembrane helix</keyword>
<evidence type="ECO:0008006" key="4">
    <source>
        <dbReference type="Google" id="ProtNLM"/>
    </source>
</evidence>
<organism evidence="2 3">
    <name type="scientific">Riccia fluitans</name>
    <dbReference type="NCBI Taxonomy" id="41844"/>
    <lineage>
        <taxon>Eukaryota</taxon>
        <taxon>Viridiplantae</taxon>
        <taxon>Streptophyta</taxon>
        <taxon>Embryophyta</taxon>
        <taxon>Marchantiophyta</taxon>
        <taxon>Marchantiopsida</taxon>
        <taxon>Marchantiidae</taxon>
        <taxon>Marchantiales</taxon>
        <taxon>Ricciaceae</taxon>
        <taxon>Riccia</taxon>
    </lineage>
</organism>
<evidence type="ECO:0000313" key="2">
    <source>
        <dbReference type="EMBL" id="KAL2630436.1"/>
    </source>
</evidence>
<dbReference type="Proteomes" id="UP001605036">
    <property type="component" value="Unassembled WGS sequence"/>
</dbReference>
<evidence type="ECO:0000256" key="1">
    <source>
        <dbReference type="SAM" id="Phobius"/>
    </source>
</evidence>
<dbReference type="EMBL" id="JBHFFA010000004">
    <property type="protein sequence ID" value="KAL2630436.1"/>
    <property type="molecule type" value="Genomic_DNA"/>
</dbReference>
<comment type="caution">
    <text evidence="2">The sequence shown here is derived from an EMBL/GenBank/DDBJ whole genome shotgun (WGS) entry which is preliminary data.</text>
</comment>
<reference evidence="2 3" key="1">
    <citation type="submission" date="2024-09" db="EMBL/GenBank/DDBJ databases">
        <title>Chromosome-scale assembly of Riccia fluitans.</title>
        <authorList>
            <person name="Paukszto L."/>
            <person name="Sawicki J."/>
            <person name="Karawczyk K."/>
            <person name="Piernik-Szablinska J."/>
            <person name="Szczecinska M."/>
            <person name="Mazdziarz M."/>
        </authorList>
    </citation>
    <scope>NUCLEOTIDE SEQUENCE [LARGE SCALE GENOMIC DNA]</scope>
    <source>
        <strain evidence="2">Rf_01</strain>
        <tissue evidence="2">Aerial parts of the thallus</tissue>
    </source>
</reference>
<feature type="transmembrane region" description="Helical" evidence="1">
    <location>
        <begin position="43"/>
        <end position="61"/>
    </location>
</feature>
<keyword evidence="1" id="KW-0812">Transmembrane</keyword>
<feature type="transmembrane region" description="Helical" evidence="1">
    <location>
        <begin position="100"/>
        <end position="133"/>
    </location>
</feature>
<dbReference type="AlphaFoldDB" id="A0ABD1YI08"/>
<dbReference type="PANTHER" id="PTHR33133">
    <property type="entry name" value="OS08G0107100 PROTEIN-RELATED"/>
    <property type="match status" value="1"/>
</dbReference>
<protein>
    <recommendedName>
        <fullName evidence="4">Transmembrane protein</fullName>
    </recommendedName>
</protein>
<evidence type="ECO:0000313" key="3">
    <source>
        <dbReference type="Proteomes" id="UP001605036"/>
    </source>
</evidence>